<reference evidence="1 2" key="1">
    <citation type="submission" date="2022-11" db="EMBL/GenBank/DDBJ databases">
        <title>Minimal conservation of predation-associated metabolite biosynthetic gene clusters underscores biosynthetic potential of Myxococcota including descriptions for ten novel species: Archangium lansinium sp. nov., Myxococcus landrumus sp. nov., Nannocystis bai.</title>
        <authorList>
            <person name="Ahearne A."/>
            <person name="Stevens C."/>
            <person name="Dowd S."/>
        </authorList>
    </citation>
    <scope>NUCLEOTIDE SEQUENCE [LARGE SCALE GENOMIC DNA]</scope>
    <source>
        <strain evidence="1 2">BB15-2</strain>
    </source>
</reference>
<dbReference type="EMBL" id="JAQNDL010000003">
    <property type="protein sequence ID" value="MDC0721784.1"/>
    <property type="molecule type" value="Genomic_DNA"/>
</dbReference>
<dbReference type="RefSeq" id="WP_272090291.1">
    <property type="nucleotide sequence ID" value="NZ_JAQNDL010000003.1"/>
</dbReference>
<keyword evidence="2" id="KW-1185">Reference proteome</keyword>
<evidence type="ECO:0000313" key="1">
    <source>
        <dbReference type="EMBL" id="MDC0721784.1"/>
    </source>
</evidence>
<organism evidence="1 2">
    <name type="scientific">Nannocystis bainbridge</name>
    <dbReference type="NCBI Taxonomy" id="2995303"/>
    <lineage>
        <taxon>Bacteria</taxon>
        <taxon>Pseudomonadati</taxon>
        <taxon>Myxococcota</taxon>
        <taxon>Polyangia</taxon>
        <taxon>Nannocystales</taxon>
        <taxon>Nannocystaceae</taxon>
        <taxon>Nannocystis</taxon>
    </lineage>
</organism>
<protein>
    <submittedName>
        <fullName evidence="1">Uncharacterized protein</fullName>
    </submittedName>
</protein>
<gene>
    <name evidence="1" type="ORF">POL25_33050</name>
</gene>
<comment type="caution">
    <text evidence="1">The sequence shown here is derived from an EMBL/GenBank/DDBJ whole genome shotgun (WGS) entry which is preliminary data.</text>
</comment>
<evidence type="ECO:0000313" key="2">
    <source>
        <dbReference type="Proteomes" id="UP001221686"/>
    </source>
</evidence>
<proteinExistence type="predicted"/>
<dbReference type="Proteomes" id="UP001221686">
    <property type="component" value="Unassembled WGS sequence"/>
</dbReference>
<name>A0ABT5E7E7_9BACT</name>
<accession>A0ABT5E7E7</accession>
<sequence length="209" mass="23517">MYGLDLADLAITEIATTGATPGWIYGHSAVLADEGRTIVVSRGKRLDEHHASHENIDDWRLDLSTWRWQRLTERRWPRRELRRADGQRNCLSDLQEAQWMRGTSLVPELGALLEKLERDLGVVPDLDLVARLFRPSVAHEALPEADGPFNVVRIVVASVVVRFVHESYALQMTVEGDLPLATVDAIAEELRARLSTLQHTDWTLTPIGA</sequence>